<dbReference type="OrthoDB" id="9803965at2"/>
<comment type="caution">
    <text evidence="8">The sequence shown here is derived from an EMBL/GenBank/DDBJ whole genome shotgun (WGS) entry which is preliminary data.</text>
</comment>
<dbReference type="GO" id="GO:0006412">
    <property type="term" value="P:translation"/>
    <property type="evidence" value="ECO:0007669"/>
    <property type="project" value="UniProtKB-UniRule"/>
</dbReference>
<evidence type="ECO:0000256" key="3">
    <source>
        <dbReference type="ARBA" id="ARBA00023274"/>
    </source>
</evidence>
<organism evidence="8 9">
    <name type="scientific">Cyanobium usitatum str. Tous</name>
    <dbReference type="NCBI Taxonomy" id="2116684"/>
    <lineage>
        <taxon>Bacteria</taxon>
        <taxon>Bacillati</taxon>
        <taxon>Cyanobacteriota</taxon>
        <taxon>Cyanophyceae</taxon>
        <taxon>Synechococcales</taxon>
        <taxon>Prochlorococcaceae</taxon>
        <taxon>Cyanobium</taxon>
    </lineage>
</organism>
<proteinExistence type="inferred from homology"/>
<dbReference type="RefSeq" id="WP_106632403.1">
    <property type="nucleotide sequence ID" value="NZ_PXXO01000009.1"/>
</dbReference>
<dbReference type="InterPro" id="IPR020574">
    <property type="entry name" value="Ribosomal_uS9_CS"/>
</dbReference>
<keyword evidence="2 5" id="KW-0689">Ribosomal protein</keyword>
<evidence type="ECO:0000256" key="1">
    <source>
        <dbReference type="ARBA" id="ARBA00005251"/>
    </source>
</evidence>
<name>A0A2P7MUH1_9CYAN</name>
<evidence type="ECO:0000313" key="8">
    <source>
        <dbReference type="EMBL" id="PSJ04842.1"/>
    </source>
</evidence>
<dbReference type="AlphaFoldDB" id="A0A2P7MUH1"/>
<dbReference type="GO" id="GO:0003723">
    <property type="term" value="F:RNA binding"/>
    <property type="evidence" value="ECO:0007669"/>
    <property type="project" value="TreeGrafter"/>
</dbReference>
<keyword evidence="9" id="KW-1185">Reference proteome</keyword>
<dbReference type="Proteomes" id="UP000243002">
    <property type="component" value="Unassembled WGS sequence"/>
</dbReference>
<evidence type="ECO:0000256" key="7">
    <source>
        <dbReference type="SAM" id="MobiDB-lite"/>
    </source>
</evidence>
<dbReference type="EMBL" id="PXXO01000009">
    <property type="protein sequence ID" value="PSJ04842.1"/>
    <property type="molecule type" value="Genomic_DNA"/>
</dbReference>
<dbReference type="PANTHER" id="PTHR21569:SF1">
    <property type="entry name" value="SMALL RIBOSOMAL SUBUNIT PROTEIN US9M"/>
    <property type="match status" value="1"/>
</dbReference>
<dbReference type="GO" id="GO:0022627">
    <property type="term" value="C:cytosolic small ribosomal subunit"/>
    <property type="evidence" value="ECO:0007669"/>
    <property type="project" value="TreeGrafter"/>
</dbReference>
<dbReference type="HAMAP" id="MF_00532_B">
    <property type="entry name" value="Ribosomal_uS9_B"/>
    <property type="match status" value="1"/>
</dbReference>
<dbReference type="NCBIfam" id="NF001099">
    <property type="entry name" value="PRK00132.1"/>
    <property type="match status" value="1"/>
</dbReference>
<dbReference type="PANTHER" id="PTHR21569">
    <property type="entry name" value="RIBOSOMAL PROTEIN S9"/>
    <property type="match status" value="1"/>
</dbReference>
<sequence length="133" mass="14547">MSTNKVVYWGTGRRKTAVARVRVVPGNGTVTINGRPGDNYLNYNPVYLAAVKAPLQTLGLATDYDLLVNVRGGGLTGQADAIKQGAARALCELSPDNRKPLKTEGHLSRDPRAKERRKYGLKKARKAPQFSKR</sequence>
<dbReference type="InterPro" id="IPR020568">
    <property type="entry name" value="Ribosomal_Su5_D2-typ_SF"/>
</dbReference>
<reference evidence="8 9" key="1">
    <citation type="journal article" date="2018" name="Environ. Microbiol.">
        <title>Ecological and genomic features of two widespread freshwater picocyanobacteria.</title>
        <authorList>
            <person name="Cabello-Yeves P.J."/>
            <person name="Picazo A."/>
            <person name="Camacho A."/>
            <person name="Callieri C."/>
            <person name="Rosselli R."/>
            <person name="Roda-Garcia J.J."/>
            <person name="Coutinho F.H."/>
            <person name="Rodriguez-Valera F."/>
        </authorList>
    </citation>
    <scope>NUCLEOTIDE SEQUENCE [LARGE SCALE GENOMIC DNA]</scope>
    <source>
        <strain evidence="8 9">Tous</strain>
    </source>
</reference>
<evidence type="ECO:0000256" key="6">
    <source>
        <dbReference type="RuleBase" id="RU003815"/>
    </source>
</evidence>
<dbReference type="FunFam" id="3.30.230.10:FF:000001">
    <property type="entry name" value="30S ribosomal protein S9"/>
    <property type="match status" value="1"/>
</dbReference>
<gene>
    <name evidence="5" type="primary">rpsI</name>
    <name evidence="5" type="synonym">rps9</name>
    <name evidence="8" type="ORF">C7K55_09040</name>
</gene>
<feature type="compositionally biased region" description="Basic residues" evidence="7">
    <location>
        <begin position="114"/>
        <end position="133"/>
    </location>
</feature>
<dbReference type="PROSITE" id="PS00360">
    <property type="entry name" value="RIBOSOMAL_S9"/>
    <property type="match status" value="1"/>
</dbReference>
<dbReference type="InterPro" id="IPR000754">
    <property type="entry name" value="Ribosomal_uS9"/>
</dbReference>
<evidence type="ECO:0000256" key="5">
    <source>
        <dbReference type="HAMAP-Rule" id="MF_00532"/>
    </source>
</evidence>
<dbReference type="InterPro" id="IPR014721">
    <property type="entry name" value="Ribsml_uS5_D2-typ_fold_subgr"/>
</dbReference>
<dbReference type="Pfam" id="PF00380">
    <property type="entry name" value="Ribosomal_S9"/>
    <property type="match status" value="1"/>
</dbReference>
<protein>
    <recommendedName>
        <fullName evidence="4 5">Small ribosomal subunit protein uS9</fullName>
    </recommendedName>
</protein>
<dbReference type="GO" id="GO:0003735">
    <property type="term" value="F:structural constituent of ribosome"/>
    <property type="evidence" value="ECO:0007669"/>
    <property type="project" value="InterPro"/>
</dbReference>
<accession>A0A2P7MUH1</accession>
<dbReference type="InterPro" id="IPR023035">
    <property type="entry name" value="Ribosomal_uS9_bac/plastid"/>
</dbReference>
<evidence type="ECO:0000256" key="2">
    <source>
        <dbReference type="ARBA" id="ARBA00022980"/>
    </source>
</evidence>
<evidence type="ECO:0000256" key="4">
    <source>
        <dbReference type="ARBA" id="ARBA00035259"/>
    </source>
</evidence>
<dbReference type="SUPFAM" id="SSF54211">
    <property type="entry name" value="Ribosomal protein S5 domain 2-like"/>
    <property type="match status" value="1"/>
</dbReference>
<feature type="region of interest" description="Disordered" evidence="7">
    <location>
        <begin position="93"/>
        <end position="133"/>
    </location>
</feature>
<evidence type="ECO:0000313" key="9">
    <source>
        <dbReference type="Proteomes" id="UP000243002"/>
    </source>
</evidence>
<keyword evidence="3 5" id="KW-0687">Ribonucleoprotein</keyword>
<feature type="compositionally biased region" description="Basic and acidic residues" evidence="7">
    <location>
        <begin position="95"/>
        <end position="113"/>
    </location>
</feature>
<comment type="similarity">
    <text evidence="1 5 6">Belongs to the universal ribosomal protein uS9 family.</text>
</comment>
<dbReference type="Gene3D" id="3.30.230.10">
    <property type="match status" value="1"/>
</dbReference>